<dbReference type="Proteomes" id="UP001236239">
    <property type="component" value="Unassembled WGS sequence"/>
</dbReference>
<dbReference type="AlphaFoldDB" id="A0AAJ6N9Y7"/>
<dbReference type="InterPro" id="IPR000182">
    <property type="entry name" value="GNAT_dom"/>
</dbReference>
<dbReference type="EMBL" id="JASAYQ010000008">
    <property type="protein sequence ID" value="MDP8172866.1"/>
    <property type="molecule type" value="Genomic_DNA"/>
</dbReference>
<dbReference type="GO" id="GO:0016747">
    <property type="term" value="F:acyltransferase activity, transferring groups other than amino-acyl groups"/>
    <property type="evidence" value="ECO:0007669"/>
    <property type="project" value="InterPro"/>
</dbReference>
<evidence type="ECO:0000313" key="3">
    <source>
        <dbReference type="Proteomes" id="UP001236239"/>
    </source>
</evidence>
<dbReference type="RefSeq" id="WP_306374030.1">
    <property type="nucleotide sequence ID" value="NZ_JASAYK010000003.1"/>
</dbReference>
<dbReference type="InterPro" id="IPR051531">
    <property type="entry name" value="N-acetyltransferase"/>
</dbReference>
<dbReference type="PANTHER" id="PTHR43792">
    <property type="entry name" value="GNAT FAMILY, PUTATIVE (AFU_ORTHOLOGUE AFUA_3G00765)-RELATED-RELATED"/>
    <property type="match status" value="1"/>
</dbReference>
<dbReference type="PANTHER" id="PTHR43792:SF1">
    <property type="entry name" value="N-ACETYLTRANSFERASE DOMAIN-CONTAINING PROTEIN"/>
    <property type="match status" value="1"/>
</dbReference>
<reference evidence="2" key="1">
    <citation type="journal article" date="2023" name="Front. Microbiol.">
        <title>Phylogeography and host specificity of Pasteurellaceae pathogenic to sea-farmed fish in the north-east Atlantic.</title>
        <authorList>
            <person name="Gulla S."/>
            <person name="Colquhoun D.J."/>
            <person name="Olsen A.B."/>
            <person name="Spilsberg B."/>
            <person name="Lagesen K."/>
            <person name="Aakesson C.P."/>
            <person name="Strom S."/>
            <person name="Manji F."/>
            <person name="Birkbeck T.H."/>
            <person name="Nilsen H.K."/>
        </authorList>
    </citation>
    <scope>NUCLEOTIDE SEQUENCE</scope>
    <source>
        <strain evidence="2">TW16_20</strain>
    </source>
</reference>
<dbReference type="PROSITE" id="PS51186">
    <property type="entry name" value="GNAT"/>
    <property type="match status" value="1"/>
</dbReference>
<protein>
    <submittedName>
        <fullName evidence="2">GNAT family N-acetyltransferase</fullName>
    </submittedName>
</protein>
<dbReference type="InterPro" id="IPR016181">
    <property type="entry name" value="Acyl_CoA_acyltransferase"/>
</dbReference>
<name>A0AAJ6N9Y7_9PAST</name>
<organism evidence="2 3">
    <name type="scientific">Phocoenobacter skyensis</name>
    <dbReference type="NCBI Taxonomy" id="97481"/>
    <lineage>
        <taxon>Bacteria</taxon>
        <taxon>Pseudomonadati</taxon>
        <taxon>Pseudomonadota</taxon>
        <taxon>Gammaproteobacteria</taxon>
        <taxon>Pasteurellales</taxon>
        <taxon>Pasteurellaceae</taxon>
        <taxon>Phocoenobacter</taxon>
    </lineage>
</organism>
<sequence length="177" mass="21062">MENYIFKSERLGFRNWSENDLEKLYEINSDVSVMEFFPSILSKNKTLEFIENMKKQFIKNKFCYFAVETLEKNEFIGFIGLNEQNYDSDFTPCIDIGWRLSKKYWNKGYATEGAKKCLEYAFEELGIKNIKSVCPKVNTKSENVMKKIGMKKIKEFNHPLLEQYKKIENCVLYEIEK</sequence>
<accession>A0AAJ6N9Y7</accession>
<feature type="domain" description="N-acetyltransferase" evidence="1">
    <location>
        <begin position="11"/>
        <end position="168"/>
    </location>
</feature>
<gene>
    <name evidence="2" type="ORF">QJU93_05810</name>
</gene>
<dbReference type="SUPFAM" id="SSF55729">
    <property type="entry name" value="Acyl-CoA N-acyltransferases (Nat)"/>
    <property type="match status" value="1"/>
</dbReference>
<evidence type="ECO:0000313" key="2">
    <source>
        <dbReference type="EMBL" id="MDP8172866.1"/>
    </source>
</evidence>
<dbReference type="Pfam" id="PF13302">
    <property type="entry name" value="Acetyltransf_3"/>
    <property type="match status" value="1"/>
</dbReference>
<evidence type="ECO:0000259" key="1">
    <source>
        <dbReference type="PROSITE" id="PS51186"/>
    </source>
</evidence>
<proteinExistence type="predicted"/>
<comment type="caution">
    <text evidence="2">The sequence shown here is derived from an EMBL/GenBank/DDBJ whole genome shotgun (WGS) entry which is preliminary data.</text>
</comment>
<dbReference type="Gene3D" id="3.40.630.30">
    <property type="match status" value="1"/>
</dbReference>